<dbReference type="OrthoDB" id="191156at2"/>
<accession>A0A4Q1CAG1</accession>
<proteinExistence type="predicted"/>
<dbReference type="InterPro" id="IPR029475">
    <property type="entry name" value="DUF6807"/>
</dbReference>
<evidence type="ECO:0008006" key="3">
    <source>
        <dbReference type="Google" id="ProtNLM"/>
    </source>
</evidence>
<name>A0A4Q1CAG1_9BACT</name>
<dbReference type="EMBL" id="SDHX01000001">
    <property type="protein sequence ID" value="RXK56065.1"/>
    <property type="molecule type" value="Genomic_DNA"/>
</dbReference>
<dbReference type="AlphaFoldDB" id="A0A4Q1CAG1"/>
<dbReference type="Pfam" id="PF14100">
    <property type="entry name" value="DUF6807"/>
    <property type="match status" value="1"/>
</dbReference>
<sequence length="438" mass="47645">MAATRRPVRLSRWSMCLAWSSSGSPPKPAASRCPSNSFFAMTSLVRLFALLVATATLASAANWRVTVPAAEVDRAAVVVSFPMPAAASRNAIVNGRAGTFSVQVDDGGTARFVLPHIKAGESPVLTLRPVDFYSTDVASVAADGRVKLTVRGKPVLDYWTREEPLPNDRVDKKFLRSGHIHPVHSPAGTVITGSYPADHLHHHGIWAPWTKTQFQGRAPDFWNMGQLTGKVEFAELVRIWSGPVHGGWVAMQRQIDLSAPSPVTALNETWEVTVYEVTATVTPMRVFDLVITQTCATPDPLILPEYRYGGLGFRGHDGWNGKDNATFLTSEGETDRVKGNTSRARWVHIGGRSDGALAGVGILGHPENFRAPEPLRLHPTEPFVCFAPSQLGEFRIEPGKPHVMRYRFVVTDGPADGALLEACWQAYAKPAVATLSAE</sequence>
<organism evidence="1 2">
    <name type="scientific">Oleiharenicola lentus</name>
    <dbReference type="NCBI Taxonomy" id="2508720"/>
    <lineage>
        <taxon>Bacteria</taxon>
        <taxon>Pseudomonadati</taxon>
        <taxon>Verrucomicrobiota</taxon>
        <taxon>Opitutia</taxon>
        <taxon>Opitutales</taxon>
        <taxon>Opitutaceae</taxon>
        <taxon>Oleiharenicola</taxon>
    </lineage>
</organism>
<keyword evidence="2" id="KW-1185">Reference proteome</keyword>
<reference evidence="1 2" key="1">
    <citation type="submission" date="2019-01" db="EMBL/GenBank/DDBJ databases">
        <title>Lacunisphaera sp. strain TWA-58.</title>
        <authorList>
            <person name="Chen W.-M."/>
        </authorList>
    </citation>
    <scope>NUCLEOTIDE SEQUENCE [LARGE SCALE GENOMIC DNA]</scope>
    <source>
        <strain evidence="1 2">TWA-58</strain>
    </source>
</reference>
<dbReference type="Proteomes" id="UP000290218">
    <property type="component" value="Unassembled WGS sequence"/>
</dbReference>
<gene>
    <name evidence="1" type="ORF">ESB00_09355</name>
</gene>
<evidence type="ECO:0000313" key="1">
    <source>
        <dbReference type="EMBL" id="RXK56065.1"/>
    </source>
</evidence>
<evidence type="ECO:0000313" key="2">
    <source>
        <dbReference type="Proteomes" id="UP000290218"/>
    </source>
</evidence>
<comment type="caution">
    <text evidence="1">The sequence shown here is derived from an EMBL/GenBank/DDBJ whole genome shotgun (WGS) entry which is preliminary data.</text>
</comment>
<protein>
    <recommendedName>
        <fullName evidence="3">Methane oxygenase PmoA</fullName>
    </recommendedName>
</protein>